<dbReference type="GO" id="GO:0006426">
    <property type="term" value="P:glycyl-tRNA aminoacylation"/>
    <property type="evidence" value="ECO:0007669"/>
    <property type="project" value="TreeGrafter"/>
</dbReference>
<dbReference type="InterPro" id="IPR036621">
    <property type="entry name" value="Anticodon-bd_dom_sf"/>
</dbReference>
<dbReference type="EMBL" id="MCFL01000026">
    <property type="protein sequence ID" value="ORZ34674.1"/>
    <property type="molecule type" value="Genomic_DNA"/>
</dbReference>
<organism evidence="2 3">
    <name type="scientific">Catenaria anguillulae PL171</name>
    <dbReference type="NCBI Taxonomy" id="765915"/>
    <lineage>
        <taxon>Eukaryota</taxon>
        <taxon>Fungi</taxon>
        <taxon>Fungi incertae sedis</taxon>
        <taxon>Blastocladiomycota</taxon>
        <taxon>Blastocladiomycetes</taxon>
        <taxon>Blastocladiales</taxon>
        <taxon>Catenariaceae</taxon>
        <taxon>Catenaria</taxon>
    </lineage>
</organism>
<dbReference type="SUPFAM" id="SSF52954">
    <property type="entry name" value="Class II aaRS ABD-related"/>
    <property type="match status" value="1"/>
</dbReference>
<dbReference type="Gene3D" id="3.40.50.800">
    <property type="entry name" value="Anticodon-binding domain"/>
    <property type="match status" value="1"/>
</dbReference>
<reference evidence="2 3" key="1">
    <citation type="submission" date="2016-07" db="EMBL/GenBank/DDBJ databases">
        <title>Pervasive Adenine N6-methylation of Active Genes in Fungi.</title>
        <authorList>
            <consortium name="DOE Joint Genome Institute"/>
            <person name="Mondo S.J."/>
            <person name="Dannebaum R.O."/>
            <person name="Kuo R.C."/>
            <person name="Labutti K."/>
            <person name="Haridas S."/>
            <person name="Kuo A."/>
            <person name="Salamov A."/>
            <person name="Ahrendt S.R."/>
            <person name="Lipzen A."/>
            <person name="Sullivan W."/>
            <person name="Andreopoulos W.B."/>
            <person name="Clum A."/>
            <person name="Lindquist E."/>
            <person name="Daum C."/>
            <person name="Ramamoorthy G.K."/>
            <person name="Gryganskyi A."/>
            <person name="Culley D."/>
            <person name="Magnuson J.K."/>
            <person name="James T.Y."/>
            <person name="O'Malley M.A."/>
            <person name="Stajich J.E."/>
            <person name="Spatafora J.W."/>
            <person name="Visel A."/>
            <person name="Grigoriev I.V."/>
        </authorList>
    </citation>
    <scope>NUCLEOTIDE SEQUENCE [LARGE SCALE GENOMIC DNA]</scope>
    <source>
        <strain evidence="2 3">PL171</strain>
    </source>
</reference>
<dbReference type="OrthoDB" id="57698at2759"/>
<feature type="domain" description="Aminoacyl-transfer RNA synthetases class-II family profile" evidence="1">
    <location>
        <begin position="230"/>
        <end position="477"/>
    </location>
</feature>
<gene>
    <name evidence="2" type="ORF">BCR44DRAFT_1485729</name>
</gene>
<dbReference type="STRING" id="765915.A0A1Y2HL16"/>
<evidence type="ECO:0000313" key="2">
    <source>
        <dbReference type="EMBL" id="ORZ34674.1"/>
    </source>
</evidence>
<comment type="caution">
    <text evidence="2">The sequence shown here is derived from an EMBL/GenBank/DDBJ whole genome shotgun (WGS) entry which is preliminary data.</text>
</comment>
<dbReference type="GO" id="GO:0004820">
    <property type="term" value="F:glycine-tRNA ligase activity"/>
    <property type="evidence" value="ECO:0007669"/>
    <property type="project" value="TreeGrafter"/>
</dbReference>
<dbReference type="InterPro" id="IPR027031">
    <property type="entry name" value="Gly-tRNA_synthase/POLG2"/>
</dbReference>
<dbReference type="Pfam" id="PF03129">
    <property type="entry name" value="HGTP_anticodon"/>
    <property type="match status" value="1"/>
</dbReference>
<evidence type="ECO:0000313" key="3">
    <source>
        <dbReference type="Proteomes" id="UP000193411"/>
    </source>
</evidence>
<keyword evidence="3" id="KW-1185">Reference proteome</keyword>
<dbReference type="InterPro" id="IPR004154">
    <property type="entry name" value="Anticodon-bd"/>
</dbReference>
<dbReference type="AlphaFoldDB" id="A0A1Y2HL16"/>
<dbReference type="InterPro" id="IPR006195">
    <property type="entry name" value="aa-tRNA-synth_II"/>
</dbReference>
<dbReference type="InterPro" id="IPR045864">
    <property type="entry name" value="aa-tRNA-synth_II/BPL/LPL"/>
</dbReference>
<protein>
    <recommendedName>
        <fullName evidence="1">Aminoacyl-transfer RNA synthetases class-II family profile domain-containing protein</fullName>
    </recommendedName>
</protein>
<dbReference type="PANTHER" id="PTHR10745:SF8">
    <property type="entry name" value="DNA POLYMERASE SUBUNIT GAMMA-2, MITOCHONDRIAL"/>
    <property type="match status" value="1"/>
</dbReference>
<dbReference type="PRINTS" id="PR01043">
    <property type="entry name" value="TRNASYNTHGLY"/>
</dbReference>
<dbReference type="SUPFAM" id="SSF55681">
    <property type="entry name" value="Class II aaRS and biotin synthetases"/>
    <property type="match status" value="1"/>
</dbReference>
<dbReference type="Proteomes" id="UP000193411">
    <property type="component" value="Unassembled WGS sequence"/>
</dbReference>
<sequence length="605" mass="66243">MHMLADVPATVGHSGGIGTTPSLLWIVSAPRRPLRELPAATISDPLPRNSRPTLSGPWWRSTVHSRPDCHPYDAPILTPAAVLNASGHVANFADLLVDDRLSGARFRADKAAKLEVTSVKTGHGDRQEVVIAAPDKAVAEKWCVHIKTQVAPGAHVERHGKFVHVHVLQVIPPVVHESTPEGDYVEPGYLVLARTPRWGRDNRPEDANLVGEEPIRVEYRGYANPTSNNPFLTPPRPFNLLFKSHADTVDPIDQILSLATSPTAADIPLSHLRAQVDSHLAPSTVYLRPETAQGIYASFPLIAKTLNLTPPFGLAQAGKSFRNEIRAEHLLYRALEFEQLEMQYFVHPSQADKAHDTWLADRFAWWQRLARDASAFRLRAHVGSELAHYAKACTDVEYEFPWGWGELEGVANRGDYDLQCHAKATGTEFAVVDRTGVYGGGANAKYVPWVIESSAGLTRAVLAFMYDAYVEVGGERPVMQLHPTLAPELVHVLPVVGNKAELTAYATEVAGKLKAGRGTAELDLMTTKMHARGSVGKRYQAADELGVPLCVTVDDAAVNRGSVWVRHRDTREQVEVGVGEIEKVVVDMLDGWKSGADRGSGSRSQ</sequence>
<accession>A0A1Y2HL16</accession>
<dbReference type="PROSITE" id="PS50862">
    <property type="entry name" value="AA_TRNA_LIGASE_II"/>
    <property type="match status" value="1"/>
</dbReference>
<dbReference type="Gene3D" id="3.30.930.10">
    <property type="entry name" value="Bira Bifunctional Protein, Domain 2"/>
    <property type="match status" value="1"/>
</dbReference>
<dbReference type="PANTHER" id="PTHR10745">
    <property type="entry name" value="GLYCYL-TRNA SYNTHETASE/DNA POLYMERASE SUBUNIT GAMMA-2"/>
    <property type="match status" value="1"/>
</dbReference>
<evidence type="ECO:0000259" key="1">
    <source>
        <dbReference type="PROSITE" id="PS50862"/>
    </source>
</evidence>
<proteinExistence type="predicted"/>
<dbReference type="GO" id="GO:0005737">
    <property type="term" value="C:cytoplasm"/>
    <property type="evidence" value="ECO:0007669"/>
    <property type="project" value="TreeGrafter"/>
</dbReference>
<name>A0A1Y2HL16_9FUNG</name>